<feature type="signal peptide" evidence="1">
    <location>
        <begin position="1"/>
        <end position="22"/>
    </location>
</feature>
<evidence type="ECO:0008006" key="3">
    <source>
        <dbReference type="Google" id="ProtNLM"/>
    </source>
</evidence>
<dbReference type="AlphaFoldDB" id="A0A5Q4ZRX6"/>
<accession>A0A5Q4ZRX6</accession>
<keyword evidence="1" id="KW-0732">Signal</keyword>
<evidence type="ECO:0000256" key="1">
    <source>
        <dbReference type="SAM" id="SignalP"/>
    </source>
</evidence>
<sequence length="183" mass="20491">MNNIKKAFCVLALMSSSMMVNANDVVKNDIRKEVQTWIDIEVAQKKSTLQKMVFSCDFYVASPKFKTPDGGSTGIGGYLFYKKGDQLDMLIQPSSDEAMPVLQSCIKPNFAVTDEDGAQLLMEAIESVFNQDLMFSDSFETQIKKTTKGWELITGDFFDDLSGYVIKTDKAGKITQIRYSLNL</sequence>
<organism evidence="2">
    <name type="scientific">Aliivibrio wodanis</name>
    <dbReference type="NCBI Taxonomy" id="80852"/>
    <lineage>
        <taxon>Bacteria</taxon>
        <taxon>Pseudomonadati</taxon>
        <taxon>Pseudomonadota</taxon>
        <taxon>Gammaproteobacteria</taxon>
        <taxon>Vibrionales</taxon>
        <taxon>Vibrionaceae</taxon>
        <taxon>Aliivibrio</taxon>
    </lineage>
</organism>
<reference evidence="2" key="1">
    <citation type="submission" date="2019-09" db="EMBL/GenBank/DDBJ databases">
        <authorList>
            <person name="Hjerde E."/>
        </authorList>
    </citation>
    <scope>NUCLEOTIDE SEQUENCE</scope>
    <source>
        <strain evidence="2">06/09/160</strain>
    </source>
</reference>
<gene>
    <name evidence="2" type="ORF">AW0309160_03117</name>
</gene>
<protein>
    <recommendedName>
        <fullName evidence="3">Lipoprotein</fullName>
    </recommendedName>
</protein>
<name>A0A5Q4ZRX6_9GAMM</name>
<feature type="chain" id="PRO_5024461667" description="Lipoprotein" evidence="1">
    <location>
        <begin position="23"/>
        <end position="183"/>
    </location>
</feature>
<dbReference type="EMBL" id="LR721751">
    <property type="protein sequence ID" value="VVV05634.1"/>
    <property type="molecule type" value="Genomic_DNA"/>
</dbReference>
<proteinExistence type="predicted"/>
<evidence type="ECO:0000313" key="2">
    <source>
        <dbReference type="EMBL" id="VVV05634.1"/>
    </source>
</evidence>